<evidence type="ECO:0000256" key="6">
    <source>
        <dbReference type="SAM" id="Coils"/>
    </source>
</evidence>
<evidence type="ECO:0000313" key="8">
    <source>
        <dbReference type="EnsemblMetazoa" id="XP_016661179.2"/>
    </source>
</evidence>
<keyword evidence="2" id="KW-0805">Transcription regulation</keyword>
<dbReference type="EnsemblMetazoa" id="XM_016805690.2">
    <property type="protein sequence ID" value="XP_016661179.2"/>
    <property type="gene ID" value="LOC100568999"/>
</dbReference>
<dbReference type="GO" id="GO:0010468">
    <property type="term" value="P:regulation of gene expression"/>
    <property type="evidence" value="ECO:0007669"/>
    <property type="project" value="UniProtKB-ARBA"/>
</dbReference>
<dbReference type="Pfam" id="PF13837">
    <property type="entry name" value="Myb_DNA-bind_4"/>
    <property type="match status" value="1"/>
</dbReference>
<feature type="domain" description="Myb-like" evidence="7">
    <location>
        <begin position="54"/>
        <end position="122"/>
    </location>
</feature>
<dbReference type="KEGG" id="api:100568999"/>
<feature type="coiled-coil region" evidence="6">
    <location>
        <begin position="241"/>
        <end position="268"/>
    </location>
</feature>
<evidence type="ECO:0000313" key="9">
    <source>
        <dbReference type="Proteomes" id="UP000007819"/>
    </source>
</evidence>
<evidence type="ECO:0000256" key="1">
    <source>
        <dbReference type="ARBA" id="ARBA00004123"/>
    </source>
</evidence>
<keyword evidence="5" id="KW-0539">Nucleus</keyword>
<evidence type="ECO:0000256" key="2">
    <source>
        <dbReference type="ARBA" id="ARBA00023015"/>
    </source>
</evidence>
<dbReference type="AlphaFoldDB" id="A0A8R2D5K6"/>
<comment type="subcellular location">
    <subcellularLocation>
        <location evidence="1">Nucleus</location>
    </subcellularLocation>
</comment>
<dbReference type="OrthoDB" id="6606361at2759"/>
<name>A0A8R2D5K6_ACYPI</name>
<dbReference type="PROSITE" id="PS50090">
    <property type="entry name" value="MYB_LIKE"/>
    <property type="match status" value="1"/>
</dbReference>
<dbReference type="RefSeq" id="XP_016661179.2">
    <property type="nucleotide sequence ID" value="XM_016805690.2"/>
</dbReference>
<keyword evidence="9" id="KW-1185">Reference proteome</keyword>
<dbReference type="GO" id="GO:0005634">
    <property type="term" value="C:nucleus"/>
    <property type="evidence" value="ECO:0007669"/>
    <property type="project" value="UniProtKB-SubCell"/>
</dbReference>
<accession>A0A8R2D5K6</accession>
<dbReference type="PANTHER" id="PTHR21654:SF84">
    <property type="entry name" value="SI:DKEY-66I24.7"/>
    <property type="match status" value="1"/>
</dbReference>
<keyword evidence="3" id="KW-0238">DNA-binding</keyword>
<dbReference type="InterPro" id="IPR001005">
    <property type="entry name" value="SANT/Myb"/>
</dbReference>
<proteinExistence type="predicted"/>
<keyword evidence="4" id="KW-0804">Transcription</keyword>
<evidence type="ECO:0000256" key="4">
    <source>
        <dbReference type="ARBA" id="ARBA00023163"/>
    </source>
</evidence>
<protein>
    <recommendedName>
        <fullName evidence="7">Myb-like domain-containing protein</fullName>
    </recommendedName>
</protein>
<sequence>MNNLFSSFMEEIEVSDVEDDSMENNSIYNQTNNYEDTIHEDGEENIVLFTEQKKPSKQSGTWTEQVIKQLIAERTKLSKEFMYAKKKGQKNNLWEKIAKVLHKQGYTNFTATNCDDKWRGLLNQFRKVHDASKKTGGSAIKWKFYKQMEEAIEPIGKKQAMSLPRNILKESSTCEETLSQYVESTPTRQLNASTSVAISPRYAELPSTTPKSSPEILPLSSVKGKSPGWFQKYQEQKTEQINLALRNANELHNRLDKMEKREEEMIAIQRHLVSKLEDANNIELQKLEVFKQMFNKQ</sequence>
<evidence type="ECO:0000256" key="5">
    <source>
        <dbReference type="ARBA" id="ARBA00023242"/>
    </source>
</evidence>
<evidence type="ECO:0000256" key="3">
    <source>
        <dbReference type="ARBA" id="ARBA00023125"/>
    </source>
</evidence>
<dbReference type="PANTHER" id="PTHR21654">
    <property type="entry name" value="FI21293P1"/>
    <property type="match status" value="1"/>
</dbReference>
<reference evidence="8" key="2">
    <citation type="submission" date="2022-06" db="UniProtKB">
        <authorList>
            <consortium name="EnsemblMetazoa"/>
        </authorList>
    </citation>
    <scope>IDENTIFICATION</scope>
</reference>
<dbReference type="GO" id="GO:0003677">
    <property type="term" value="F:DNA binding"/>
    <property type="evidence" value="ECO:0007669"/>
    <property type="project" value="UniProtKB-KW"/>
</dbReference>
<organism evidence="8 9">
    <name type="scientific">Acyrthosiphon pisum</name>
    <name type="common">Pea aphid</name>
    <dbReference type="NCBI Taxonomy" id="7029"/>
    <lineage>
        <taxon>Eukaryota</taxon>
        <taxon>Metazoa</taxon>
        <taxon>Ecdysozoa</taxon>
        <taxon>Arthropoda</taxon>
        <taxon>Hexapoda</taxon>
        <taxon>Insecta</taxon>
        <taxon>Pterygota</taxon>
        <taxon>Neoptera</taxon>
        <taxon>Paraneoptera</taxon>
        <taxon>Hemiptera</taxon>
        <taxon>Sternorrhyncha</taxon>
        <taxon>Aphidomorpha</taxon>
        <taxon>Aphidoidea</taxon>
        <taxon>Aphididae</taxon>
        <taxon>Macrosiphini</taxon>
        <taxon>Acyrthosiphon</taxon>
    </lineage>
</organism>
<keyword evidence="6" id="KW-0175">Coiled coil</keyword>
<evidence type="ECO:0000259" key="7">
    <source>
        <dbReference type="PROSITE" id="PS50090"/>
    </source>
</evidence>
<dbReference type="GeneID" id="100568999"/>
<dbReference type="Proteomes" id="UP000007819">
    <property type="component" value="Unassembled WGS sequence"/>
</dbReference>
<dbReference type="InterPro" id="IPR044822">
    <property type="entry name" value="Myb_DNA-bind_4"/>
</dbReference>
<dbReference type="Gene3D" id="1.10.10.60">
    <property type="entry name" value="Homeodomain-like"/>
    <property type="match status" value="1"/>
</dbReference>
<reference evidence="9" key="1">
    <citation type="submission" date="2010-06" db="EMBL/GenBank/DDBJ databases">
        <authorList>
            <person name="Jiang H."/>
            <person name="Abraham K."/>
            <person name="Ali S."/>
            <person name="Alsbrooks S.L."/>
            <person name="Anim B.N."/>
            <person name="Anosike U.S."/>
            <person name="Attaway T."/>
            <person name="Bandaranaike D.P."/>
            <person name="Battles P.K."/>
            <person name="Bell S.N."/>
            <person name="Bell A.V."/>
            <person name="Beltran B."/>
            <person name="Bickham C."/>
            <person name="Bustamante Y."/>
            <person name="Caleb T."/>
            <person name="Canada A."/>
            <person name="Cardenas V."/>
            <person name="Carter K."/>
            <person name="Chacko J."/>
            <person name="Chandrabose M.N."/>
            <person name="Chavez D."/>
            <person name="Chavez A."/>
            <person name="Chen L."/>
            <person name="Chu H.-S."/>
            <person name="Claassen K.J."/>
            <person name="Cockrell R."/>
            <person name="Collins M."/>
            <person name="Cooper J.A."/>
            <person name="Cree A."/>
            <person name="Curry S.M."/>
            <person name="Da Y."/>
            <person name="Dao M.D."/>
            <person name="Das B."/>
            <person name="Davila M.-L."/>
            <person name="Davy-Carroll L."/>
            <person name="Denson S."/>
            <person name="Dinh H."/>
            <person name="Ebong V.E."/>
            <person name="Edwards J.R."/>
            <person name="Egan A."/>
            <person name="El-Daye J."/>
            <person name="Escobedo L."/>
            <person name="Fernandez S."/>
            <person name="Fernando P.R."/>
            <person name="Flagg N."/>
            <person name="Forbes L.D."/>
            <person name="Fowler R.G."/>
            <person name="Fu Q."/>
            <person name="Gabisi R.A."/>
            <person name="Ganer J."/>
            <person name="Garbino Pronczuk A."/>
            <person name="Garcia R.M."/>
            <person name="Garner T."/>
            <person name="Garrett T.E."/>
            <person name="Gonzalez D.A."/>
            <person name="Hamid H."/>
            <person name="Hawkins E.S."/>
            <person name="Hirani K."/>
            <person name="Hogues M.E."/>
            <person name="Hollins B."/>
            <person name="Hsiao C.-H."/>
            <person name="Jabil R."/>
            <person name="James M.L."/>
            <person name="Jhangiani S.N."/>
            <person name="Johnson B."/>
            <person name="Johnson Q."/>
            <person name="Joshi V."/>
            <person name="Kalu J.B."/>
            <person name="Kam C."/>
            <person name="Kashfia A."/>
            <person name="Keebler J."/>
            <person name="Kisamo H."/>
            <person name="Kovar C.L."/>
            <person name="Lago L.A."/>
            <person name="Lai C.-Y."/>
            <person name="Laidlaw J."/>
            <person name="Lara F."/>
            <person name="Le T.-K."/>
            <person name="Lee S.L."/>
            <person name="Legall F.H."/>
            <person name="Lemon S.J."/>
            <person name="Lewis L.R."/>
            <person name="Li B."/>
            <person name="Liu Y."/>
            <person name="Liu Y.-S."/>
            <person name="Lopez J."/>
            <person name="Lozado R.J."/>
            <person name="Lu J."/>
            <person name="Madu R.C."/>
            <person name="Maheshwari M."/>
            <person name="Maheshwari R."/>
            <person name="Malloy K."/>
            <person name="Martinez E."/>
            <person name="Mathew T."/>
            <person name="Mercado I.C."/>
            <person name="Mercado C."/>
            <person name="Meyer B."/>
            <person name="Montgomery K."/>
            <person name="Morgan M.B."/>
            <person name="Munidasa M."/>
            <person name="Nazareth L.V."/>
            <person name="Nelson J."/>
            <person name="Ng B.M."/>
            <person name="Nguyen N.B."/>
            <person name="Nguyen P.Q."/>
            <person name="Nguyen T."/>
            <person name="Obregon M."/>
            <person name="Okwuonu G.O."/>
            <person name="Onwere C.G."/>
            <person name="Orozco G."/>
            <person name="Parra A."/>
            <person name="Patel S."/>
            <person name="Patil S."/>
            <person name="Perez A."/>
            <person name="Perez Y."/>
            <person name="Pham C."/>
            <person name="Primus E.L."/>
            <person name="Pu L.-L."/>
            <person name="Puazo M."/>
            <person name="Qin X."/>
            <person name="Quiroz J.B."/>
            <person name="Reese J."/>
            <person name="Richards S."/>
            <person name="Rives C.M."/>
            <person name="Robberts R."/>
            <person name="Ruiz S.J."/>
            <person name="Ruiz M.J."/>
            <person name="Santibanez J."/>
            <person name="Schneider B.W."/>
            <person name="Sisson I."/>
            <person name="Smith M."/>
            <person name="Sodergren E."/>
            <person name="Song X.-Z."/>
            <person name="Song B.B."/>
            <person name="Summersgill H."/>
            <person name="Thelus R."/>
            <person name="Thornton R.D."/>
            <person name="Trejos Z.Y."/>
            <person name="Usmani K."/>
            <person name="Vattathil S."/>
            <person name="Villasana D."/>
            <person name="Walker D.L."/>
            <person name="Wang S."/>
            <person name="Wang K."/>
            <person name="White C.S."/>
            <person name="Williams A.C."/>
            <person name="Williamson J."/>
            <person name="Wilson K."/>
            <person name="Woghiren I.O."/>
            <person name="Woodworth J.R."/>
            <person name="Worley K.C."/>
            <person name="Wright R.A."/>
            <person name="Wu W."/>
            <person name="Young L."/>
            <person name="Zhang L."/>
            <person name="Zhang J."/>
            <person name="Zhu Y."/>
            <person name="Muzny D.M."/>
            <person name="Weinstock G."/>
            <person name="Gibbs R.A."/>
        </authorList>
    </citation>
    <scope>NUCLEOTIDE SEQUENCE [LARGE SCALE GENOMIC DNA]</scope>
    <source>
        <strain evidence="9">LSR1</strain>
    </source>
</reference>